<dbReference type="PANTHER" id="PTHR34876:SF10">
    <property type="entry name" value="GLUCANASE"/>
    <property type="match status" value="1"/>
</dbReference>
<keyword evidence="14" id="KW-1185">Reference proteome</keyword>
<sequence length="463" mass="49186">MTQDSLGLVFALDQQGQHQEVFSTVAADNMRAVYAILAGLLATGSASPLEARQSGNPFVGRSLFVNPKYSESLERTRQAFLSRGDQTNAAKVQYVQNKVGTFVWISNIFLLRDIDDAIRNARAAQSRGEKPIVGLVLYNLPDRDCSAGHSSGELSLDQNGLNRYRTEYVQPFAQKLKAASDLQFAVILEPDAIGNMVTGTTAFCRNARGPQQDGIAYAIQQLQASNIHLYLDVANGGWLGWADNLKPTAAEVATILQKAGSNARIRGYSSNVSNYNPYSTNNPPPYTAGSPSADESRYATSLGNALRERGLPTNFIIDQGRVALDGARKEWGEWCNVSPAGFGQPFTTNTNNPNVDAILWVKPGGESDGTCGMSGAPQAGAWFDAYAQMLTTNAHPEIRADGGGGGSPAPGPSSTAVAPSPSATPGGNCAARWAQCGGQGWTGPTCCAQGTCQASNQWYSQCL</sequence>
<evidence type="ECO:0000256" key="2">
    <source>
        <dbReference type="ARBA" id="ARBA00022525"/>
    </source>
</evidence>
<keyword evidence="6 10" id="KW-0119">Carbohydrate metabolism</keyword>
<comment type="similarity">
    <text evidence="10">Belongs to the glycosyl hydrolase family 6.</text>
</comment>
<feature type="compositionally biased region" description="Low complexity" evidence="11">
    <location>
        <begin position="412"/>
        <end position="424"/>
    </location>
</feature>
<dbReference type="Pfam" id="PF01341">
    <property type="entry name" value="Glyco_hydro_6"/>
    <property type="match status" value="1"/>
</dbReference>
<dbReference type="Proteomes" id="UP001323405">
    <property type="component" value="Unassembled WGS sequence"/>
</dbReference>
<dbReference type="EC" id="3.2.1.-" evidence="10"/>
<dbReference type="InterPro" id="IPR035971">
    <property type="entry name" value="CBD_sf"/>
</dbReference>
<name>A0ABR0GEH5_9PEZI</name>
<evidence type="ECO:0000256" key="3">
    <source>
        <dbReference type="ARBA" id="ARBA00022729"/>
    </source>
</evidence>
<dbReference type="InterPro" id="IPR016288">
    <property type="entry name" value="Beta_cellobiohydrolase"/>
</dbReference>
<proteinExistence type="inferred from homology"/>
<keyword evidence="5 10" id="KW-0136">Cellulose degradation</keyword>
<feature type="domain" description="CBM1" evidence="12">
    <location>
        <begin position="428"/>
        <end position="463"/>
    </location>
</feature>
<organism evidence="13 14">
    <name type="scientific">Podospora pseudocomata</name>
    <dbReference type="NCBI Taxonomy" id="2093779"/>
    <lineage>
        <taxon>Eukaryota</taxon>
        <taxon>Fungi</taxon>
        <taxon>Dikarya</taxon>
        <taxon>Ascomycota</taxon>
        <taxon>Pezizomycotina</taxon>
        <taxon>Sordariomycetes</taxon>
        <taxon>Sordariomycetidae</taxon>
        <taxon>Sordariales</taxon>
        <taxon>Podosporaceae</taxon>
        <taxon>Podospora</taxon>
    </lineage>
</organism>
<protein>
    <recommendedName>
        <fullName evidence="10">Glucanase</fullName>
        <ecNumber evidence="10">3.2.1.-</ecNumber>
    </recommendedName>
</protein>
<dbReference type="InterPro" id="IPR000254">
    <property type="entry name" value="CBD"/>
</dbReference>
<accession>A0ABR0GEH5</accession>
<comment type="caution">
    <text evidence="13">The sequence shown here is derived from an EMBL/GenBank/DDBJ whole genome shotgun (WGS) entry which is preliminary data.</text>
</comment>
<dbReference type="GeneID" id="87909414"/>
<dbReference type="Gene3D" id="3.20.20.40">
    <property type="entry name" value="1, 4-beta cellobiohydrolase"/>
    <property type="match status" value="1"/>
</dbReference>
<feature type="region of interest" description="Disordered" evidence="11">
    <location>
        <begin position="274"/>
        <end position="295"/>
    </location>
</feature>
<evidence type="ECO:0000256" key="8">
    <source>
        <dbReference type="ARBA" id="ARBA00023326"/>
    </source>
</evidence>
<evidence type="ECO:0000256" key="5">
    <source>
        <dbReference type="ARBA" id="ARBA00023001"/>
    </source>
</evidence>
<keyword evidence="8 10" id="KW-0624">Polysaccharide degradation</keyword>
<dbReference type="SUPFAM" id="SSF57180">
    <property type="entry name" value="Cellulose-binding domain"/>
    <property type="match status" value="1"/>
</dbReference>
<evidence type="ECO:0000256" key="1">
    <source>
        <dbReference type="ARBA" id="ARBA00004613"/>
    </source>
</evidence>
<feature type="region of interest" description="Disordered" evidence="11">
    <location>
        <begin position="396"/>
        <end position="424"/>
    </location>
</feature>
<comment type="subcellular location">
    <subcellularLocation>
        <location evidence="1">Secreted</location>
    </subcellularLocation>
</comment>
<gene>
    <name evidence="13" type="primary">GH6D</name>
    <name evidence="13" type="ORF">QC762_400550</name>
</gene>
<dbReference type="GO" id="GO:0016162">
    <property type="term" value="F:cellulose 1,4-beta-cellobiosidase activity"/>
    <property type="evidence" value="ECO:0007669"/>
    <property type="project" value="UniProtKB-EC"/>
</dbReference>
<evidence type="ECO:0000256" key="11">
    <source>
        <dbReference type="SAM" id="MobiDB-lite"/>
    </source>
</evidence>
<dbReference type="PROSITE" id="PS51164">
    <property type="entry name" value="CBM1_2"/>
    <property type="match status" value="1"/>
</dbReference>
<evidence type="ECO:0000256" key="7">
    <source>
        <dbReference type="ARBA" id="ARBA00023295"/>
    </source>
</evidence>
<keyword evidence="4 10" id="KW-0378">Hydrolase</keyword>
<dbReference type="InterPro" id="IPR036434">
    <property type="entry name" value="Beta_cellobiohydrolase_sf"/>
</dbReference>
<dbReference type="PANTHER" id="PTHR34876">
    <property type="match status" value="1"/>
</dbReference>
<dbReference type="PROSITE" id="PS00562">
    <property type="entry name" value="CBM1_1"/>
    <property type="match status" value="1"/>
</dbReference>
<dbReference type="Pfam" id="PF00734">
    <property type="entry name" value="CBM_1"/>
    <property type="match status" value="1"/>
</dbReference>
<evidence type="ECO:0000256" key="6">
    <source>
        <dbReference type="ARBA" id="ARBA00023277"/>
    </source>
</evidence>
<dbReference type="InterPro" id="IPR001524">
    <property type="entry name" value="Glyco_hydro_6_CS"/>
</dbReference>
<feature type="active site" description="Proton donor" evidence="9">
    <location>
        <position position="191"/>
    </location>
</feature>
<dbReference type="SMART" id="SM00236">
    <property type="entry name" value="fCBD"/>
    <property type="match status" value="1"/>
</dbReference>
<reference evidence="13 14" key="1">
    <citation type="journal article" date="2023" name="bioRxiv">
        <title>High-quality genome assemblies of four members of thePodospora anserinaspecies complex.</title>
        <authorList>
            <person name="Ament-Velasquez S.L."/>
            <person name="Vogan A.A."/>
            <person name="Wallerman O."/>
            <person name="Hartmann F."/>
            <person name="Gautier V."/>
            <person name="Silar P."/>
            <person name="Giraud T."/>
            <person name="Johannesson H."/>
        </authorList>
    </citation>
    <scope>NUCLEOTIDE SEQUENCE [LARGE SCALE GENOMIC DNA]</scope>
    <source>
        <strain evidence="13 14">CBS 415.72m</strain>
    </source>
</reference>
<keyword evidence="2" id="KW-0964">Secreted</keyword>
<dbReference type="SUPFAM" id="SSF51989">
    <property type="entry name" value="Glycosyl hydrolases family 6, cellulases"/>
    <property type="match status" value="1"/>
</dbReference>
<dbReference type="PROSITE" id="PS00656">
    <property type="entry name" value="GLYCOSYL_HYDROL_F6_2"/>
    <property type="match status" value="1"/>
</dbReference>
<dbReference type="EMBL" id="JAFFHA010000006">
    <property type="protein sequence ID" value="KAK4654034.1"/>
    <property type="molecule type" value="Genomic_DNA"/>
</dbReference>
<dbReference type="PRINTS" id="PR00733">
    <property type="entry name" value="GLHYDRLASE6"/>
</dbReference>
<keyword evidence="3" id="KW-0732">Signal</keyword>
<evidence type="ECO:0000256" key="9">
    <source>
        <dbReference type="PROSITE-ProRule" id="PRU10057"/>
    </source>
</evidence>
<keyword evidence="7 10" id="KW-0326">Glycosidase</keyword>
<evidence type="ECO:0000259" key="12">
    <source>
        <dbReference type="PROSITE" id="PS51164"/>
    </source>
</evidence>
<evidence type="ECO:0000256" key="10">
    <source>
        <dbReference type="RuleBase" id="RU361186"/>
    </source>
</evidence>
<evidence type="ECO:0000256" key="4">
    <source>
        <dbReference type="ARBA" id="ARBA00022801"/>
    </source>
</evidence>
<evidence type="ECO:0000313" key="13">
    <source>
        <dbReference type="EMBL" id="KAK4654034.1"/>
    </source>
</evidence>
<evidence type="ECO:0000313" key="14">
    <source>
        <dbReference type="Proteomes" id="UP001323405"/>
    </source>
</evidence>
<dbReference type="RefSeq" id="XP_062743009.1">
    <property type="nucleotide sequence ID" value="XM_062889507.1"/>
</dbReference>